<dbReference type="Pfam" id="PF01190">
    <property type="entry name" value="Pollen_Ole_e_1"/>
    <property type="match status" value="1"/>
</dbReference>
<dbReference type="PANTHER" id="PTHR47273:SF10">
    <property type="entry name" value="POLLEN OLE E 1 ALLERGEN AND EXTENSIN FAMILY PROTEIN"/>
    <property type="match status" value="1"/>
</dbReference>
<sequence length="204" mass="22906">MDLKCGLVNKTLNPMNSADSIRLDTPPRGVDQTHKGAFAAAGKIWSRTEMVEMAGYGEQKLSSVIITGSLLCDNTSRPHLPSIAIPGATVAIKCHTGYKRRSKWIKAVTDDLGEFEIDLPSQLHAIPDMENTCVVKPVHVPKLYRCNHRSSNTHKRINLVSSTNGFRVYTSGKIKLQEFDQQKDETLRQVRTLTLWGEFQRQCR</sequence>
<dbReference type="PANTHER" id="PTHR47273">
    <property type="entry name" value="EXPRESSED PROTEIN"/>
    <property type="match status" value="1"/>
</dbReference>
<proteinExistence type="predicted"/>
<protein>
    <recommendedName>
        <fullName evidence="3">Pollen Ole e 1 allergen and extensin family protein</fullName>
    </recommendedName>
</protein>
<comment type="caution">
    <text evidence="1">The sequence shown here is derived from an EMBL/GenBank/DDBJ whole genome shotgun (WGS) entry which is preliminary data.</text>
</comment>
<evidence type="ECO:0000313" key="1">
    <source>
        <dbReference type="EMBL" id="KAH0924111.1"/>
    </source>
</evidence>
<evidence type="ECO:0008006" key="3">
    <source>
        <dbReference type="Google" id="ProtNLM"/>
    </source>
</evidence>
<dbReference type="Proteomes" id="UP000824890">
    <property type="component" value="Unassembled WGS sequence"/>
</dbReference>
<evidence type="ECO:0000313" key="2">
    <source>
        <dbReference type="Proteomes" id="UP000824890"/>
    </source>
</evidence>
<gene>
    <name evidence="1" type="ORF">HID58_024129</name>
</gene>
<organism evidence="1 2">
    <name type="scientific">Brassica napus</name>
    <name type="common">Rape</name>
    <dbReference type="NCBI Taxonomy" id="3708"/>
    <lineage>
        <taxon>Eukaryota</taxon>
        <taxon>Viridiplantae</taxon>
        <taxon>Streptophyta</taxon>
        <taxon>Embryophyta</taxon>
        <taxon>Tracheophyta</taxon>
        <taxon>Spermatophyta</taxon>
        <taxon>Magnoliopsida</taxon>
        <taxon>eudicotyledons</taxon>
        <taxon>Gunneridae</taxon>
        <taxon>Pentapetalae</taxon>
        <taxon>rosids</taxon>
        <taxon>malvids</taxon>
        <taxon>Brassicales</taxon>
        <taxon>Brassicaceae</taxon>
        <taxon>Brassiceae</taxon>
        <taxon>Brassica</taxon>
    </lineage>
</organism>
<keyword evidence="2" id="KW-1185">Reference proteome</keyword>
<dbReference type="EMBL" id="JAGKQM010000006">
    <property type="protein sequence ID" value="KAH0924111.1"/>
    <property type="molecule type" value="Genomic_DNA"/>
</dbReference>
<name>A0ABQ8D6U2_BRANA</name>
<accession>A0ABQ8D6U2</accession>
<reference evidence="1 2" key="1">
    <citation type="submission" date="2021-05" db="EMBL/GenBank/DDBJ databases">
        <title>Genome Assembly of Synthetic Allotetraploid Brassica napus Reveals Homoeologous Exchanges between Subgenomes.</title>
        <authorList>
            <person name="Davis J.T."/>
        </authorList>
    </citation>
    <scope>NUCLEOTIDE SEQUENCE [LARGE SCALE GENOMIC DNA]</scope>
    <source>
        <strain evidence="2">cv. Da-Ae</strain>
        <tissue evidence="1">Seedling</tissue>
    </source>
</reference>